<sequence length="48" mass="5525">MRNLEGLKIIDTEEYTYIEGIGTATEEGTLDLEGLIKTLLQEKYLRHL</sequence>
<proteinExistence type="predicted"/>
<comment type="caution">
    <text evidence="1">The sequence shown here is derived from an EMBL/GenBank/DDBJ whole genome shotgun (WGS) entry which is preliminary data.</text>
</comment>
<dbReference type="EMBL" id="JARNBH010000026">
    <property type="protein sequence ID" value="MEC0275744.1"/>
    <property type="molecule type" value="Genomic_DNA"/>
</dbReference>
<evidence type="ECO:0000313" key="1">
    <source>
        <dbReference type="EMBL" id="MEC0275744.1"/>
    </source>
</evidence>
<name>A0AAW9NCT9_9BACI</name>
<accession>A0AAW9NCT9</accession>
<dbReference type="RefSeq" id="WP_162604373.1">
    <property type="nucleotide sequence ID" value="NZ_JARNBH010000026.1"/>
</dbReference>
<protein>
    <submittedName>
        <fullName evidence="1">Uncharacterized protein</fullName>
    </submittedName>
</protein>
<gene>
    <name evidence="1" type="ORF">P4706_22160</name>
</gene>
<dbReference type="AlphaFoldDB" id="A0AAW9NCT9"/>
<organism evidence="1 2">
    <name type="scientific">Peribacillus castrilensis</name>
    <dbReference type="NCBI Taxonomy" id="2897690"/>
    <lineage>
        <taxon>Bacteria</taxon>
        <taxon>Bacillati</taxon>
        <taxon>Bacillota</taxon>
        <taxon>Bacilli</taxon>
        <taxon>Bacillales</taxon>
        <taxon>Bacillaceae</taxon>
        <taxon>Peribacillus</taxon>
    </lineage>
</organism>
<keyword evidence="2" id="KW-1185">Reference proteome</keyword>
<reference evidence="1 2" key="1">
    <citation type="submission" date="2023-03" db="EMBL/GenBank/DDBJ databases">
        <title>Bacillus Genome Sequencing.</title>
        <authorList>
            <person name="Dunlap C."/>
        </authorList>
    </citation>
    <scope>NUCLEOTIDE SEQUENCE [LARGE SCALE GENOMIC DNA]</scope>
    <source>
        <strain evidence="1 2">B-41290</strain>
    </source>
</reference>
<evidence type="ECO:0000313" key="2">
    <source>
        <dbReference type="Proteomes" id="UP001307168"/>
    </source>
</evidence>
<dbReference type="Proteomes" id="UP001307168">
    <property type="component" value="Unassembled WGS sequence"/>
</dbReference>